<dbReference type="Gene3D" id="1.10.10.2910">
    <property type="match status" value="1"/>
</dbReference>
<evidence type="ECO:0000313" key="2">
    <source>
        <dbReference type="EMBL" id="TCC93693.1"/>
    </source>
</evidence>
<dbReference type="RefSeq" id="WP_131551559.1">
    <property type="nucleotide sequence ID" value="NZ_SJSK01000001.1"/>
</dbReference>
<gene>
    <name evidence="2" type="ORF">EZ428_02680</name>
</gene>
<dbReference type="InterPro" id="IPR052345">
    <property type="entry name" value="Rad_response_metalloprotease"/>
</dbReference>
<dbReference type="PANTHER" id="PTHR43236:SF1">
    <property type="entry name" value="BLL7220 PROTEIN"/>
    <property type="match status" value="1"/>
</dbReference>
<dbReference type="EMBL" id="SJSK01000001">
    <property type="protein sequence ID" value="TCC93693.1"/>
    <property type="molecule type" value="Genomic_DNA"/>
</dbReference>
<reference evidence="2 3" key="1">
    <citation type="submission" date="2019-02" db="EMBL/GenBank/DDBJ databases">
        <title>Pedobacter sp. RP-1-13 sp. nov., isolated from Arctic soil.</title>
        <authorList>
            <person name="Dahal R.H."/>
        </authorList>
    </citation>
    <scope>NUCLEOTIDE SEQUENCE [LARGE SCALE GENOMIC DNA]</scope>
    <source>
        <strain evidence="2 3">RP-1-13</strain>
    </source>
</reference>
<evidence type="ECO:0000259" key="1">
    <source>
        <dbReference type="Pfam" id="PF06114"/>
    </source>
</evidence>
<dbReference type="Proteomes" id="UP000292884">
    <property type="component" value="Unassembled WGS sequence"/>
</dbReference>
<comment type="caution">
    <text evidence="2">The sequence shown here is derived from an EMBL/GenBank/DDBJ whole genome shotgun (WGS) entry which is preliminary data.</text>
</comment>
<evidence type="ECO:0000313" key="3">
    <source>
        <dbReference type="Proteomes" id="UP000292884"/>
    </source>
</evidence>
<dbReference type="AlphaFoldDB" id="A0A4R0N2Z2"/>
<name>A0A4R0N2Z2_9SPHI</name>
<accession>A0A4R0N2Z2</accession>
<organism evidence="2 3">
    <name type="scientific">Pedobacter frigiditerrae</name>
    <dbReference type="NCBI Taxonomy" id="2530452"/>
    <lineage>
        <taxon>Bacteria</taxon>
        <taxon>Pseudomonadati</taxon>
        <taxon>Bacteroidota</taxon>
        <taxon>Sphingobacteriia</taxon>
        <taxon>Sphingobacteriales</taxon>
        <taxon>Sphingobacteriaceae</taxon>
        <taxon>Pedobacter</taxon>
    </lineage>
</organism>
<proteinExistence type="predicted"/>
<keyword evidence="3" id="KW-1185">Reference proteome</keyword>
<feature type="domain" description="IrrE N-terminal-like" evidence="1">
    <location>
        <begin position="61"/>
        <end position="179"/>
    </location>
</feature>
<dbReference type="PANTHER" id="PTHR43236">
    <property type="entry name" value="ANTITOXIN HIGA1"/>
    <property type="match status" value="1"/>
</dbReference>
<sequence length="186" mass="21334">MSFYKANIGYYNKLSETVNELLANAGVMKAPVPIKQIAAMCGANVVGYDFGGEISGVLVVEENKYTIGFNTENSRVRQRFTIAHELGHLKQHVNLNNKNEFFVDRDFIVKFRSDIKYSPKEIAQERQANAFAAAILMPKEFILHEMKDPKYKELHETNIIEELAKVFEVSVPAMTYRLSDLNIYRY</sequence>
<protein>
    <submittedName>
        <fullName evidence="2">ImmA/IrrE family metallo-endopeptidase</fullName>
    </submittedName>
</protein>
<dbReference type="InterPro" id="IPR010359">
    <property type="entry name" value="IrrE_HExxH"/>
</dbReference>
<dbReference type="Pfam" id="PF06114">
    <property type="entry name" value="Peptidase_M78"/>
    <property type="match status" value="1"/>
</dbReference>
<dbReference type="OrthoDB" id="9794834at2"/>